<keyword evidence="2" id="KW-1185">Reference proteome</keyword>
<proteinExistence type="predicted"/>
<dbReference type="AlphaFoldDB" id="A0A6I5RT52"/>
<reference evidence="1 2" key="1">
    <citation type="submission" date="2020-02" db="EMBL/GenBank/DDBJ databases">
        <title>Broccoli isolated Pseudomonas sp.</title>
        <authorList>
            <person name="Fujikawa T."/>
            <person name="Sawada H."/>
        </authorList>
    </citation>
    <scope>NUCLEOTIDE SEQUENCE [LARGE SCALE GENOMIC DNA]</scope>
    <source>
        <strain evidence="1 2">JCM 32154</strain>
    </source>
</reference>
<sequence>MKASRAALIVSVGVLALFMTAMSLVNWTGCAWYGYQTDRTTRYAFGVGCMVKMPTGWTPRHEMRTEQ</sequence>
<accession>A0A6I5RT52</accession>
<dbReference type="EMBL" id="JAAHBT010000237">
    <property type="protein sequence ID" value="NES11354.1"/>
    <property type="molecule type" value="Genomic_DNA"/>
</dbReference>
<comment type="caution">
    <text evidence="1">The sequence shown here is derived from an EMBL/GenBank/DDBJ whole genome shotgun (WGS) entry which is preliminary data.</text>
</comment>
<name>A0A6I5RT52_9PSED</name>
<protein>
    <submittedName>
        <fullName evidence="1">Uncharacterized protein</fullName>
    </submittedName>
</protein>
<evidence type="ECO:0000313" key="1">
    <source>
        <dbReference type="EMBL" id="NES11354.1"/>
    </source>
</evidence>
<gene>
    <name evidence="1" type="ORF">G3O07_18965</name>
</gene>
<dbReference type="Proteomes" id="UP000471751">
    <property type="component" value="Unassembled WGS sequence"/>
</dbReference>
<evidence type="ECO:0000313" key="2">
    <source>
        <dbReference type="Proteomes" id="UP000471751"/>
    </source>
</evidence>
<organism evidence="1 2">
    <name type="scientific">Pseudomonas laurentiana</name>
    <dbReference type="NCBI Taxonomy" id="2364649"/>
    <lineage>
        <taxon>Bacteria</taxon>
        <taxon>Pseudomonadati</taxon>
        <taxon>Pseudomonadota</taxon>
        <taxon>Gammaproteobacteria</taxon>
        <taxon>Pseudomonadales</taxon>
        <taxon>Pseudomonadaceae</taxon>
        <taxon>Pseudomonas</taxon>
    </lineage>
</organism>
<dbReference type="RefSeq" id="WP_163938912.1">
    <property type="nucleotide sequence ID" value="NZ_BMQU01000003.1"/>
</dbReference>